<gene>
    <name evidence="1" type="ORF">LMG7974_01651</name>
</gene>
<evidence type="ECO:0000313" key="2">
    <source>
        <dbReference type="Proteomes" id="UP000789803"/>
    </source>
</evidence>
<organism evidence="1 2">
    <name type="scientific">Campylobacter majalis</name>
    <dbReference type="NCBI Taxonomy" id="2790656"/>
    <lineage>
        <taxon>Bacteria</taxon>
        <taxon>Pseudomonadati</taxon>
        <taxon>Campylobacterota</taxon>
        <taxon>Epsilonproteobacteria</taxon>
        <taxon>Campylobacterales</taxon>
        <taxon>Campylobacteraceae</taxon>
        <taxon>Campylobacter</taxon>
    </lineage>
</organism>
<comment type="caution">
    <text evidence="1">The sequence shown here is derived from an EMBL/GenBank/DDBJ whole genome shotgun (WGS) entry which is preliminary data.</text>
</comment>
<accession>A0ABM8Q9P6</accession>
<sequence length="63" mass="7195">MKTLTIQTQNNELIKIIKKIAVLFGANVKENKDGAIKTSLKDYKNGDFVECENFSDFKEKITK</sequence>
<protein>
    <submittedName>
        <fullName evidence="1">Uncharacterized protein</fullName>
    </submittedName>
</protein>
<dbReference type="RefSeq" id="WP_229933427.1">
    <property type="nucleotide sequence ID" value="NZ_CAJHOF010000018.1"/>
</dbReference>
<dbReference type="EMBL" id="CAJHOF010000018">
    <property type="protein sequence ID" value="CAD7289574.1"/>
    <property type="molecule type" value="Genomic_DNA"/>
</dbReference>
<name>A0ABM8Q9P6_9BACT</name>
<keyword evidence="2" id="KW-1185">Reference proteome</keyword>
<dbReference type="Proteomes" id="UP000789803">
    <property type="component" value="Unassembled WGS sequence"/>
</dbReference>
<proteinExistence type="predicted"/>
<reference evidence="1 2" key="1">
    <citation type="submission" date="2020-11" db="EMBL/GenBank/DDBJ databases">
        <authorList>
            <person name="Peeters C."/>
        </authorList>
    </citation>
    <scope>NUCLEOTIDE SEQUENCE [LARGE SCALE GENOMIC DNA]</scope>
    <source>
        <strain evidence="1 2">LMG 7974</strain>
    </source>
</reference>
<evidence type="ECO:0000313" key="1">
    <source>
        <dbReference type="EMBL" id="CAD7289574.1"/>
    </source>
</evidence>